<evidence type="ECO:0000313" key="6">
    <source>
        <dbReference type="Proteomes" id="UP000309566"/>
    </source>
</evidence>
<evidence type="ECO:0000256" key="1">
    <source>
        <dbReference type="SAM" id="SignalP"/>
    </source>
</evidence>
<feature type="signal peptide" evidence="1">
    <location>
        <begin position="1"/>
        <end position="20"/>
    </location>
</feature>
<dbReference type="Pfam" id="PF08522">
    <property type="entry name" value="BT_3987-like_N"/>
    <property type="match status" value="1"/>
</dbReference>
<dbReference type="RefSeq" id="WP_065539877.1">
    <property type="nucleotide sequence ID" value="NZ_CAOKYF010000002.1"/>
</dbReference>
<evidence type="ECO:0000313" key="4">
    <source>
        <dbReference type="EMBL" id="TGY41232.1"/>
    </source>
</evidence>
<feature type="domain" description="BT-3987-like N-terminal" evidence="2">
    <location>
        <begin position="51"/>
        <end position="140"/>
    </location>
</feature>
<dbReference type="AlphaFoldDB" id="A0A1C7H5I8"/>
<protein>
    <submittedName>
        <fullName evidence="4">DUF1735 domain-containing protein</fullName>
    </submittedName>
</protein>
<evidence type="ECO:0000313" key="3">
    <source>
        <dbReference type="EMBL" id="ANU59226.1"/>
    </source>
</evidence>
<dbReference type="OrthoDB" id="1033662at2"/>
<reference evidence="5" key="1">
    <citation type="submission" date="2016-04" db="EMBL/GenBank/DDBJ databases">
        <title>Complete Genome Sequences of Twelve Strains of a Stable Defined Moderately Diverse Mouse Microbiota 2 (sDMDMm2).</title>
        <authorList>
            <person name="Uchimura Y."/>
            <person name="Wyss M."/>
            <person name="Brugiroux S."/>
            <person name="Limenitakis J.P."/>
            <person name="Stecher B."/>
            <person name="McCoy K.D."/>
            <person name="Macpherson A.J."/>
        </authorList>
    </citation>
    <scope>NUCLEOTIDE SEQUENCE [LARGE SCALE GENOMIC DNA]</scope>
    <source>
        <strain evidence="5">I48</strain>
    </source>
</reference>
<evidence type="ECO:0000259" key="2">
    <source>
        <dbReference type="Pfam" id="PF08522"/>
    </source>
</evidence>
<name>A0A1C7H5I8_9BACE</name>
<dbReference type="PROSITE" id="PS51257">
    <property type="entry name" value="PROKAR_LIPOPROTEIN"/>
    <property type="match status" value="1"/>
</dbReference>
<keyword evidence="5" id="KW-1185">Reference proteome</keyword>
<reference evidence="4 6" key="3">
    <citation type="submission" date="2019-04" db="EMBL/GenBank/DDBJ databases">
        <title>Microbes associate with the intestines of laboratory mice.</title>
        <authorList>
            <person name="Navarre W."/>
            <person name="Wong E."/>
            <person name="Huang K."/>
            <person name="Tropini C."/>
            <person name="Ng K."/>
            <person name="Yu B."/>
        </authorList>
    </citation>
    <scope>NUCLEOTIDE SEQUENCE [LARGE SCALE GENOMIC DNA]</scope>
    <source>
        <strain evidence="4 6">NM63_1-25</strain>
    </source>
</reference>
<organism evidence="3 5">
    <name type="scientific">Bacteroides caecimuris</name>
    <dbReference type="NCBI Taxonomy" id="1796613"/>
    <lineage>
        <taxon>Bacteria</taxon>
        <taxon>Pseudomonadati</taxon>
        <taxon>Bacteroidota</taxon>
        <taxon>Bacteroidia</taxon>
        <taxon>Bacteroidales</taxon>
        <taxon>Bacteroidaceae</taxon>
        <taxon>Bacteroides</taxon>
    </lineage>
</organism>
<keyword evidence="1" id="KW-0732">Signal</keyword>
<dbReference type="GeneID" id="82189041"/>
<dbReference type="Gene3D" id="2.160.20.110">
    <property type="match status" value="1"/>
</dbReference>
<accession>A0A4S2DI36</accession>
<proteinExistence type="predicted"/>
<dbReference type="EMBL" id="CP015401">
    <property type="protein sequence ID" value="ANU59226.1"/>
    <property type="molecule type" value="Genomic_DNA"/>
</dbReference>
<reference evidence="3" key="2">
    <citation type="submission" date="2017-04" db="EMBL/GenBank/DDBJ databases">
        <title>Complete Genome Sequences of Twelve Strains of a Stable Defined Moderately Diverse Mouse Microbiota 2 (sDMDMm2).</title>
        <authorList>
            <person name="Uchimura Y."/>
            <person name="Wyss M."/>
            <person name="Brugiroux S."/>
            <person name="Limenitakis J.P."/>
            <person name="Stecher B."/>
            <person name="McCoy K.D."/>
            <person name="Macpherson A.J."/>
        </authorList>
    </citation>
    <scope>NUCLEOTIDE SEQUENCE</scope>
    <source>
        <strain evidence="3">I48</strain>
    </source>
</reference>
<dbReference type="Proteomes" id="UP000092631">
    <property type="component" value="Chromosome"/>
</dbReference>
<dbReference type="Gene3D" id="2.60.40.1740">
    <property type="entry name" value="hypothetical protein (bacova_03559)"/>
    <property type="match status" value="1"/>
</dbReference>
<evidence type="ECO:0000313" key="5">
    <source>
        <dbReference type="Proteomes" id="UP000092631"/>
    </source>
</evidence>
<dbReference type="STRING" id="1796613.A4V03_18055"/>
<accession>A0A1C7H5I8</accession>
<gene>
    <name evidence="3" type="ORF">A4V03_18055</name>
    <name evidence="4" type="ORF">E5353_00040</name>
</gene>
<dbReference type="EMBL" id="SRYX01000001">
    <property type="protein sequence ID" value="TGY41232.1"/>
    <property type="molecule type" value="Genomic_DNA"/>
</dbReference>
<dbReference type="InterPro" id="IPR013728">
    <property type="entry name" value="BT_3987-like_N"/>
</dbReference>
<feature type="chain" id="PRO_5036017485" evidence="1">
    <location>
        <begin position="21"/>
        <end position="543"/>
    </location>
</feature>
<dbReference type="Proteomes" id="UP000309566">
    <property type="component" value="Unassembled WGS sequence"/>
</dbReference>
<sequence>MKRYIPIALSLMAFSLISCGEVMDLTQPEKAEVTYSDITLSLYQTGKYELYLDEPEYEYTIMVEKSHCEKEAKVEFAVVDAHSFGEEYTLLPAANYDLDVNSLDFKGDDVLHTVGLRFHDLTTLDNTKKYVLGLKLKSENLAVNEEKSTMTFYLQQKQGGIGNPYIITAAKDLAKLGEYLKEGQITYVRLGADIDLQGMDWTPVEATAAKPVDFDGCGHAISNLKITSSSSGYQGFFGMLTGRCANVTFTNAQVTANKKLTGIVAGQAGNVSGAGIVENVRVSGTISLTSGNAAWDDGQAGGICGRLHGADSKIYQCGSETKITALWSAGGICGEVREGASIEQCYHVGDITTQSCVGGIASRLLGSTISHCYSHGVMKAVPMVVANPGGGIAGWVQPISGASTTSAISYCWSDCDVSAQNQVGGIMGNANNTTGSGITVHHCVAWNTYLFSQAAPKSGKVCGRYSQNVAYSCYANPAMECVFSGNPALPDQASVNVGAITTVDRYNGLTTINNLMEAIRALDWDASIWNLNGEQPRLAWELN</sequence>
<dbReference type="KEGG" id="bcae:A4V03_18055"/>